<keyword evidence="1" id="KW-1133">Transmembrane helix</keyword>
<evidence type="ECO:0000313" key="3">
    <source>
        <dbReference type="Proteomes" id="UP000189670"/>
    </source>
</evidence>
<feature type="transmembrane region" description="Helical" evidence="1">
    <location>
        <begin position="174"/>
        <end position="197"/>
    </location>
</feature>
<organism evidence="2 3">
    <name type="scientific">Candidatus Magnetoglobus multicellularis str. Araruama</name>
    <dbReference type="NCBI Taxonomy" id="890399"/>
    <lineage>
        <taxon>Bacteria</taxon>
        <taxon>Pseudomonadati</taxon>
        <taxon>Thermodesulfobacteriota</taxon>
        <taxon>Desulfobacteria</taxon>
        <taxon>Desulfobacterales</taxon>
        <taxon>Desulfobacteraceae</taxon>
        <taxon>Candidatus Magnetoglobus</taxon>
    </lineage>
</organism>
<feature type="transmembrane region" description="Helical" evidence="1">
    <location>
        <begin position="21"/>
        <end position="47"/>
    </location>
</feature>
<keyword evidence="1" id="KW-0472">Membrane</keyword>
<reference evidence="3" key="1">
    <citation type="submission" date="2012-11" db="EMBL/GenBank/DDBJ databases">
        <authorList>
            <person name="Lucero-Rivera Y.E."/>
            <person name="Tovar-Ramirez D."/>
        </authorList>
    </citation>
    <scope>NUCLEOTIDE SEQUENCE [LARGE SCALE GENOMIC DNA]</scope>
    <source>
        <strain evidence="3">Araruama</strain>
    </source>
</reference>
<keyword evidence="1" id="KW-0812">Transmembrane</keyword>
<dbReference type="EMBL" id="ATBP01000038">
    <property type="protein sequence ID" value="ETR73793.1"/>
    <property type="molecule type" value="Genomic_DNA"/>
</dbReference>
<gene>
    <name evidence="2" type="ORF">OMM_00687</name>
</gene>
<sequence>MIISEKNIIKREFYAGLSKGIYLFSKMLFYVTISIYISAVFSVSASIEWVDWARLNTLFKCQNINWIHTPIYLDEVDYDIDREKWDDLFQKRSLQQEYYDIKKMNVSDLVFVYKRLKNENAWGLILTRDANGWKWYKNGSDSTFFTNWPGKIKPHLNLFHRICQQLIQLLLFDYAFMIMILSCCAGLSLGLCISAIVSTRDAAVQLVPYITIYQIIISKEVIAINPNCTTFNPLRSYTINDILGWDFGSLLSLFTVSRFLRTLAENLLATAKNYKAGLGYIINNLQFELIIVLLWIVLSYLFCYMVLKRWQQ</sequence>
<protein>
    <submittedName>
        <fullName evidence="2">Uncharacterized protein</fullName>
    </submittedName>
</protein>
<name>A0A1V1PGA7_9BACT</name>
<feature type="transmembrane region" description="Helical" evidence="1">
    <location>
        <begin position="280"/>
        <end position="307"/>
    </location>
</feature>
<evidence type="ECO:0000313" key="2">
    <source>
        <dbReference type="EMBL" id="ETR73793.1"/>
    </source>
</evidence>
<proteinExistence type="predicted"/>
<dbReference type="Proteomes" id="UP000189670">
    <property type="component" value="Unassembled WGS sequence"/>
</dbReference>
<evidence type="ECO:0000256" key="1">
    <source>
        <dbReference type="SAM" id="Phobius"/>
    </source>
</evidence>
<dbReference type="AlphaFoldDB" id="A0A1V1PGA7"/>
<comment type="caution">
    <text evidence="2">The sequence shown here is derived from an EMBL/GenBank/DDBJ whole genome shotgun (WGS) entry which is preliminary data.</text>
</comment>
<accession>A0A1V1PGA7</accession>